<feature type="region of interest" description="Disordered" evidence="1">
    <location>
        <begin position="28"/>
        <end position="61"/>
    </location>
</feature>
<protein>
    <recommendedName>
        <fullName evidence="4">Ribosome biogenesis protein NOP53</fullName>
    </recommendedName>
</protein>
<dbReference type="Proteomes" id="UP001189429">
    <property type="component" value="Unassembled WGS sequence"/>
</dbReference>
<evidence type="ECO:0000313" key="2">
    <source>
        <dbReference type="EMBL" id="CAK0814084.1"/>
    </source>
</evidence>
<sequence length="238" mass="25764">VAQCAPKSKARQGFERALEAYKLELEKEHVGRGPRPTKLEQGYPRDAYEGKKDTKVKKDKKSKKAIGIISAAELSKLLVGGFGAGAAGAVTACGEPQFFDLAGDGDDEDESRVTDGWASWHGLGVEVTQQEFEESEKIVEVTQAAVGGEGLEADEKFKQQEVKKEQQGKLGADSAATVAPDLAEFPKEEKGIEMVQQPEPGVTATAGFLPDSLSNRELRQLAVKRFGQAWVDENLFPE</sequence>
<gene>
    <name evidence="2" type="ORF">PCOR1329_LOCUS17780</name>
</gene>
<accession>A0ABN9R868</accession>
<keyword evidence="3" id="KW-1185">Reference proteome</keyword>
<dbReference type="EMBL" id="CAUYUJ010005556">
    <property type="protein sequence ID" value="CAK0814084.1"/>
    <property type="molecule type" value="Genomic_DNA"/>
</dbReference>
<organism evidence="2 3">
    <name type="scientific">Prorocentrum cordatum</name>
    <dbReference type="NCBI Taxonomy" id="2364126"/>
    <lineage>
        <taxon>Eukaryota</taxon>
        <taxon>Sar</taxon>
        <taxon>Alveolata</taxon>
        <taxon>Dinophyceae</taxon>
        <taxon>Prorocentrales</taxon>
        <taxon>Prorocentraceae</taxon>
        <taxon>Prorocentrum</taxon>
    </lineage>
</organism>
<comment type="caution">
    <text evidence="2">The sequence shown here is derived from an EMBL/GenBank/DDBJ whole genome shotgun (WGS) entry which is preliminary data.</text>
</comment>
<name>A0ABN9R868_9DINO</name>
<evidence type="ECO:0008006" key="4">
    <source>
        <dbReference type="Google" id="ProtNLM"/>
    </source>
</evidence>
<reference evidence="2" key="1">
    <citation type="submission" date="2023-10" db="EMBL/GenBank/DDBJ databases">
        <authorList>
            <person name="Chen Y."/>
            <person name="Shah S."/>
            <person name="Dougan E. K."/>
            <person name="Thang M."/>
            <person name="Chan C."/>
        </authorList>
    </citation>
    <scope>NUCLEOTIDE SEQUENCE [LARGE SCALE GENOMIC DNA]</scope>
</reference>
<proteinExistence type="predicted"/>
<evidence type="ECO:0000256" key="1">
    <source>
        <dbReference type="SAM" id="MobiDB-lite"/>
    </source>
</evidence>
<feature type="non-terminal residue" evidence="2">
    <location>
        <position position="1"/>
    </location>
</feature>
<evidence type="ECO:0000313" key="3">
    <source>
        <dbReference type="Proteomes" id="UP001189429"/>
    </source>
</evidence>